<gene>
    <name evidence="3" type="ORF">RUM43_002734</name>
</gene>
<feature type="domain" description="DUF4378" evidence="2">
    <location>
        <begin position="173"/>
        <end position="308"/>
    </location>
</feature>
<comment type="caution">
    <text evidence="3">The sequence shown here is derived from an EMBL/GenBank/DDBJ whole genome shotgun (WGS) entry which is preliminary data.</text>
</comment>
<dbReference type="GO" id="GO:0008017">
    <property type="term" value="F:microtubule binding"/>
    <property type="evidence" value="ECO:0007669"/>
    <property type="project" value="InterPro"/>
</dbReference>
<proteinExistence type="predicted"/>
<organism evidence="3 4">
    <name type="scientific">Polyplax serrata</name>
    <name type="common">Common mouse louse</name>
    <dbReference type="NCBI Taxonomy" id="468196"/>
    <lineage>
        <taxon>Eukaryota</taxon>
        <taxon>Metazoa</taxon>
        <taxon>Ecdysozoa</taxon>
        <taxon>Arthropoda</taxon>
        <taxon>Hexapoda</taxon>
        <taxon>Insecta</taxon>
        <taxon>Pterygota</taxon>
        <taxon>Neoptera</taxon>
        <taxon>Paraneoptera</taxon>
        <taxon>Psocodea</taxon>
        <taxon>Troctomorpha</taxon>
        <taxon>Phthiraptera</taxon>
        <taxon>Anoplura</taxon>
        <taxon>Polyplacidae</taxon>
        <taxon>Polyplax</taxon>
    </lineage>
</organism>
<dbReference type="PANTHER" id="PTHR13958:SF3">
    <property type="entry name" value="CAP-GLY DOMAIN-CONTAINING PROTEIN-RELATED"/>
    <property type="match status" value="1"/>
</dbReference>
<evidence type="ECO:0000313" key="4">
    <source>
        <dbReference type="Proteomes" id="UP001372834"/>
    </source>
</evidence>
<protein>
    <recommendedName>
        <fullName evidence="2">DUF4378 domain-containing protein</fullName>
    </recommendedName>
</protein>
<dbReference type="AlphaFoldDB" id="A0AAN8PMR9"/>
<keyword evidence="1" id="KW-0175">Coiled coil</keyword>
<dbReference type="GO" id="GO:0034453">
    <property type="term" value="P:microtubule anchoring"/>
    <property type="evidence" value="ECO:0007669"/>
    <property type="project" value="InterPro"/>
</dbReference>
<name>A0AAN8PMR9_POLSC</name>
<dbReference type="Proteomes" id="UP001372834">
    <property type="component" value="Unassembled WGS sequence"/>
</dbReference>
<evidence type="ECO:0000259" key="2">
    <source>
        <dbReference type="Pfam" id="PF14309"/>
    </source>
</evidence>
<dbReference type="InterPro" id="IPR028750">
    <property type="entry name" value="CEP350/CC187"/>
</dbReference>
<dbReference type="InterPro" id="IPR025486">
    <property type="entry name" value="DUF4378"/>
</dbReference>
<evidence type="ECO:0000256" key="1">
    <source>
        <dbReference type="SAM" id="Coils"/>
    </source>
</evidence>
<dbReference type="GO" id="GO:0005813">
    <property type="term" value="C:centrosome"/>
    <property type="evidence" value="ECO:0007669"/>
    <property type="project" value="InterPro"/>
</dbReference>
<reference evidence="3 4" key="1">
    <citation type="submission" date="2023-10" db="EMBL/GenBank/DDBJ databases">
        <title>Genomes of two closely related lineages of the louse Polyplax serrata with different host specificities.</title>
        <authorList>
            <person name="Martinu J."/>
            <person name="Tarabai H."/>
            <person name="Stefka J."/>
            <person name="Hypsa V."/>
        </authorList>
    </citation>
    <scope>NUCLEOTIDE SEQUENCE [LARGE SCALE GENOMIC DNA]</scope>
    <source>
        <strain evidence="3">HR10_N</strain>
    </source>
</reference>
<evidence type="ECO:0000313" key="3">
    <source>
        <dbReference type="EMBL" id="KAK6628917.1"/>
    </source>
</evidence>
<sequence length="324" mass="37879">MSSRNVVSPECDSTLEKVPMRSETFRSVETSKWKLENLVGGEINKMVYMVLSYSDVCQTREKTDTFGQEWFDDDFGLSRTRREAEELRLQQLQIEQEIQQLQAQQEHIPYFYLREIPNKPPPPYTPPGKPLSEIPNTEADLVNVTTTAVRILTDEMARGKSLEEIEPTNEFYEKVTTDHMRCYKKFLFDLTRHILEDVFSRQKTKTGVLPWTKTRTRLSVYKYCQIERTFEALSEHVKNRVSVLFGFTKKVGRESLTMRCFKKKRDHVDEILVAESQEEESEWTEFDEDQVSVKNEVALAILDGLLLESAQLVKVIANKRMKKE</sequence>
<accession>A0AAN8PMR9</accession>
<feature type="coiled-coil region" evidence="1">
    <location>
        <begin position="77"/>
        <end position="104"/>
    </location>
</feature>
<dbReference type="Pfam" id="PF14309">
    <property type="entry name" value="DUF4378"/>
    <property type="match status" value="1"/>
</dbReference>
<dbReference type="EMBL" id="JAWJWE010000036">
    <property type="protein sequence ID" value="KAK6628917.1"/>
    <property type="molecule type" value="Genomic_DNA"/>
</dbReference>
<dbReference type="PANTHER" id="PTHR13958">
    <property type="entry name" value="CENTROSOME-ASSOCIATED PROTEIN 350"/>
    <property type="match status" value="1"/>
</dbReference>